<evidence type="ECO:0000313" key="3">
    <source>
        <dbReference type="EMBL" id="WCG22934.1"/>
    </source>
</evidence>
<dbReference type="AlphaFoldDB" id="A0AAE9XP45"/>
<accession>A0AAE9XP45</accession>
<dbReference type="EMBL" id="CP116507">
    <property type="protein sequence ID" value="WCG22934.1"/>
    <property type="molecule type" value="Genomic_DNA"/>
</dbReference>
<dbReference type="PANTHER" id="PTHR31435:SF10">
    <property type="entry name" value="BSR4717 PROTEIN"/>
    <property type="match status" value="1"/>
</dbReference>
<proteinExistence type="predicted"/>
<organism evidence="3 4">
    <name type="scientific">Vagococcus lutrae</name>
    <dbReference type="NCBI Taxonomy" id="81947"/>
    <lineage>
        <taxon>Bacteria</taxon>
        <taxon>Bacillati</taxon>
        <taxon>Bacillota</taxon>
        <taxon>Bacilli</taxon>
        <taxon>Lactobacillales</taxon>
        <taxon>Enterococcaceae</taxon>
        <taxon>Vagococcus</taxon>
    </lineage>
</organism>
<dbReference type="CDD" id="cd04301">
    <property type="entry name" value="NAT_SF"/>
    <property type="match status" value="1"/>
</dbReference>
<dbReference type="PANTHER" id="PTHR31435">
    <property type="entry name" value="PROTEIN NATD1"/>
    <property type="match status" value="1"/>
</dbReference>
<dbReference type="PROSITE" id="PS51729">
    <property type="entry name" value="GNAT_YJDJ"/>
    <property type="match status" value="1"/>
</dbReference>
<evidence type="ECO:0000259" key="2">
    <source>
        <dbReference type="PROSITE" id="PS51729"/>
    </source>
</evidence>
<dbReference type="InterPro" id="IPR000182">
    <property type="entry name" value="GNAT_dom"/>
</dbReference>
<gene>
    <name evidence="3" type="ORF">PML95_01430</name>
</gene>
<dbReference type="Pfam" id="PF14542">
    <property type="entry name" value="Acetyltransf_CG"/>
    <property type="match status" value="1"/>
</dbReference>
<evidence type="ECO:0000259" key="1">
    <source>
        <dbReference type="PROSITE" id="PS51186"/>
    </source>
</evidence>
<dbReference type="RefSeq" id="WP_126762284.1">
    <property type="nucleotide sequence ID" value="NZ_BKBT01000026.1"/>
</dbReference>
<feature type="domain" description="N-acetyltransferase" evidence="1">
    <location>
        <begin position="1"/>
        <end position="92"/>
    </location>
</feature>
<reference evidence="3" key="1">
    <citation type="submission" date="2023-01" db="EMBL/GenBank/DDBJ databases">
        <title>Oxazolidinone resistance genes in florfenicol resistant enterococci from beef cattle and veal calves at slaughter.</title>
        <authorList>
            <person name="Biggel M."/>
        </authorList>
    </citation>
    <scope>NUCLEOTIDE SEQUENCE</scope>
    <source>
        <strain evidence="3">K204-1</strain>
    </source>
</reference>
<dbReference type="GO" id="GO:0016747">
    <property type="term" value="F:acyltransferase activity, transferring groups other than amino-acyl groups"/>
    <property type="evidence" value="ECO:0007669"/>
    <property type="project" value="InterPro"/>
</dbReference>
<dbReference type="Gene3D" id="3.40.630.30">
    <property type="match status" value="1"/>
</dbReference>
<dbReference type="PROSITE" id="PS51186">
    <property type="entry name" value="GNAT"/>
    <property type="match status" value="1"/>
</dbReference>
<protein>
    <submittedName>
        <fullName evidence="3">GNAT family N-acetyltransferase</fullName>
    </submittedName>
</protein>
<dbReference type="InterPro" id="IPR045057">
    <property type="entry name" value="Gcn5-rel_NAT"/>
</dbReference>
<dbReference type="GeneID" id="72385542"/>
<dbReference type="InterPro" id="IPR031165">
    <property type="entry name" value="GNAT_YJDJ"/>
</dbReference>
<name>A0AAE9XP45_9ENTE</name>
<dbReference type="Proteomes" id="UP001179600">
    <property type="component" value="Chromosome"/>
</dbReference>
<feature type="domain" description="N-acetyltransferase" evidence="2">
    <location>
        <begin position="3"/>
        <end position="90"/>
    </location>
</feature>
<dbReference type="InterPro" id="IPR016181">
    <property type="entry name" value="Acyl_CoA_acyltransferase"/>
</dbReference>
<sequence>MKTVETDTRVAFVDDEGNQIGQITFQQLGEDTLVLDHTGVNPDYRGQGIAQKLMALAVDKARREGKKIIPECSFAVREFERVPEYADVLKEQ</sequence>
<dbReference type="SUPFAM" id="SSF55729">
    <property type="entry name" value="Acyl-CoA N-acyltransferases (Nat)"/>
    <property type="match status" value="1"/>
</dbReference>
<evidence type="ECO:0000313" key="4">
    <source>
        <dbReference type="Proteomes" id="UP001179600"/>
    </source>
</evidence>